<name>A0ABQ3AWL5_9GAMM</name>
<dbReference type="PANTHER" id="PTHR42887">
    <property type="entry name" value="OS12G0638800 PROTEIN"/>
    <property type="match status" value="1"/>
</dbReference>
<evidence type="ECO:0000259" key="5">
    <source>
        <dbReference type="Pfam" id="PF22780"/>
    </source>
</evidence>
<dbReference type="InterPro" id="IPR023166">
    <property type="entry name" value="BaiN-like_dom_sf"/>
</dbReference>
<organism evidence="6 7">
    <name type="scientific">Cellvibrio zantedeschiae</name>
    <dbReference type="NCBI Taxonomy" id="1237077"/>
    <lineage>
        <taxon>Bacteria</taxon>
        <taxon>Pseudomonadati</taxon>
        <taxon>Pseudomonadota</taxon>
        <taxon>Gammaproteobacteria</taxon>
        <taxon>Cellvibrionales</taxon>
        <taxon>Cellvibrionaceae</taxon>
        <taxon>Cellvibrio</taxon>
    </lineage>
</organism>
<protein>
    <recommendedName>
        <fullName evidence="8">Flavoprotein</fullName>
    </recommendedName>
</protein>
<dbReference type="InterPro" id="IPR057661">
    <property type="entry name" value="RsdA/BaiN/AoA(So)_Rossmann"/>
</dbReference>
<evidence type="ECO:0008006" key="8">
    <source>
        <dbReference type="Google" id="ProtNLM"/>
    </source>
</evidence>
<evidence type="ECO:0000256" key="3">
    <source>
        <dbReference type="ARBA" id="ARBA00022827"/>
    </source>
</evidence>
<sequence length="400" mass="43342">MSSPQNIDVLIIGAGAAGLMCAANAAARGRNVVVVDHANKVGKKILMSGGGRCNFTNMEVLPKHYLSANPHFFKSALARFTQWDFIALVLKHGVAYHEKKLGQLFCDNKAQDILDLLLDECAEAGASIFTHCDIKTIEALSAEHAPARYKVATSLGDYLCESLVIATGGLSIPTMGATGFGYQVAEQFGLALKPRTAGLVPFTLSPTQLEQFKDCVGNAAEVTVTCGTQSFTENLLFTHRGLSGPAILQISSYWQPGQNLEINLLPQLDLVDYLTRQQQERPKVLLTTLMSELLTKSIAQSFCSFVTEIRPVNQYTPKEIQAIADLFHKWEIMPAGTEGYRTAEVTLGGVDVDGLSSKTMEAKNQPGLFFIGEVVDVTGHLGGFNFQWAWASGFAAAQFV</sequence>
<dbReference type="Gene3D" id="1.10.8.260">
    <property type="entry name" value="HI0933 insert domain-like"/>
    <property type="match status" value="1"/>
</dbReference>
<dbReference type="InterPro" id="IPR036188">
    <property type="entry name" value="FAD/NAD-bd_sf"/>
</dbReference>
<dbReference type="RefSeq" id="WP_189416673.1">
    <property type="nucleotide sequence ID" value="NZ_BMYZ01000001.1"/>
</dbReference>
<dbReference type="Pfam" id="PF03486">
    <property type="entry name" value="HI0933_like"/>
    <property type="match status" value="1"/>
</dbReference>
<dbReference type="PANTHER" id="PTHR42887:SF2">
    <property type="entry name" value="OS12G0638800 PROTEIN"/>
    <property type="match status" value="1"/>
</dbReference>
<dbReference type="NCBIfam" id="TIGR00275">
    <property type="entry name" value="aminoacetone oxidase family FAD-binding enzyme"/>
    <property type="match status" value="1"/>
</dbReference>
<dbReference type="SUPFAM" id="SSF160996">
    <property type="entry name" value="HI0933 insert domain-like"/>
    <property type="match status" value="1"/>
</dbReference>
<dbReference type="Proteomes" id="UP000619761">
    <property type="component" value="Unassembled WGS sequence"/>
</dbReference>
<dbReference type="InterPro" id="IPR055178">
    <property type="entry name" value="RsdA/BaiN/AoA(So)-like_dom"/>
</dbReference>
<dbReference type="Pfam" id="PF22780">
    <property type="entry name" value="HI0933_like_1st"/>
    <property type="match status" value="1"/>
</dbReference>
<feature type="domain" description="RsdA/BaiN/AoA(So)-like insert" evidence="5">
    <location>
        <begin position="197"/>
        <end position="345"/>
    </location>
</feature>
<dbReference type="SUPFAM" id="SSF51905">
    <property type="entry name" value="FAD/NAD(P)-binding domain"/>
    <property type="match status" value="1"/>
</dbReference>
<accession>A0ABQ3AWL5</accession>
<evidence type="ECO:0000313" key="7">
    <source>
        <dbReference type="Proteomes" id="UP000619761"/>
    </source>
</evidence>
<dbReference type="PRINTS" id="PR00368">
    <property type="entry name" value="FADPNR"/>
</dbReference>
<keyword evidence="3" id="KW-0274">FAD</keyword>
<comment type="caution">
    <text evidence="6">The sequence shown here is derived from an EMBL/GenBank/DDBJ whole genome shotgun (WGS) entry which is preliminary data.</text>
</comment>
<evidence type="ECO:0000256" key="1">
    <source>
        <dbReference type="ARBA" id="ARBA00001974"/>
    </source>
</evidence>
<proteinExistence type="predicted"/>
<evidence type="ECO:0000313" key="6">
    <source>
        <dbReference type="EMBL" id="GGY69005.1"/>
    </source>
</evidence>
<keyword evidence="2" id="KW-0285">Flavoprotein</keyword>
<evidence type="ECO:0000256" key="2">
    <source>
        <dbReference type="ARBA" id="ARBA00022630"/>
    </source>
</evidence>
<dbReference type="InterPro" id="IPR004792">
    <property type="entry name" value="BaiN-like"/>
</dbReference>
<dbReference type="EMBL" id="BMYZ01000001">
    <property type="protein sequence ID" value="GGY69005.1"/>
    <property type="molecule type" value="Genomic_DNA"/>
</dbReference>
<keyword evidence="7" id="KW-1185">Reference proteome</keyword>
<dbReference type="Gene3D" id="3.50.50.60">
    <property type="entry name" value="FAD/NAD(P)-binding domain"/>
    <property type="match status" value="1"/>
</dbReference>
<evidence type="ECO:0000259" key="4">
    <source>
        <dbReference type="Pfam" id="PF03486"/>
    </source>
</evidence>
<reference evidence="7" key="1">
    <citation type="journal article" date="2019" name="Int. J. Syst. Evol. Microbiol.">
        <title>The Global Catalogue of Microorganisms (GCM) 10K type strain sequencing project: providing services to taxonomists for standard genome sequencing and annotation.</title>
        <authorList>
            <consortium name="The Broad Institute Genomics Platform"/>
            <consortium name="The Broad Institute Genome Sequencing Center for Infectious Disease"/>
            <person name="Wu L."/>
            <person name="Ma J."/>
        </authorList>
    </citation>
    <scope>NUCLEOTIDE SEQUENCE [LARGE SCALE GENOMIC DNA]</scope>
    <source>
        <strain evidence="7">KCTC 32239</strain>
    </source>
</reference>
<feature type="domain" description="RsdA/BaiN/AoA(So)-like Rossmann fold-like" evidence="4">
    <location>
        <begin position="8"/>
        <end position="398"/>
    </location>
</feature>
<comment type="cofactor">
    <cofactor evidence="1">
        <name>FAD</name>
        <dbReference type="ChEBI" id="CHEBI:57692"/>
    </cofactor>
</comment>
<dbReference type="Gene3D" id="2.40.30.10">
    <property type="entry name" value="Translation factors"/>
    <property type="match status" value="1"/>
</dbReference>
<gene>
    <name evidence="6" type="ORF">GCM10011613_11650</name>
</gene>
<dbReference type="PRINTS" id="PR00411">
    <property type="entry name" value="PNDRDTASEI"/>
</dbReference>